<dbReference type="AlphaFoldDB" id="A0A0B7B7S9"/>
<feature type="compositionally biased region" description="Low complexity" evidence="1">
    <location>
        <begin position="93"/>
        <end position="103"/>
    </location>
</feature>
<feature type="region of interest" description="Disordered" evidence="1">
    <location>
        <begin position="91"/>
        <end position="145"/>
    </location>
</feature>
<evidence type="ECO:0000313" key="2">
    <source>
        <dbReference type="EMBL" id="CEK89389.1"/>
    </source>
</evidence>
<gene>
    <name evidence="2" type="primary">ORF170697</name>
</gene>
<proteinExistence type="predicted"/>
<organism evidence="2">
    <name type="scientific">Arion vulgaris</name>
    <dbReference type="NCBI Taxonomy" id="1028688"/>
    <lineage>
        <taxon>Eukaryota</taxon>
        <taxon>Metazoa</taxon>
        <taxon>Spiralia</taxon>
        <taxon>Lophotrochozoa</taxon>
        <taxon>Mollusca</taxon>
        <taxon>Gastropoda</taxon>
        <taxon>Heterobranchia</taxon>
        <taxon>Euthyneura</taxon>
        <taxon>Panpulmonata</taxon>
        <taxon>Eupulmonata</taxon>
        <taxon>Stylommatophora</taxon>
        <taxon>Helicina</taxon>
        <taxon>Arionoidea</taxon>
        <taxon>Arionidae</taxon>
        <taxon>Arion</taxon>
    </lineage>
</organism>
<reference evidence="2" key="1">
    <citation type="submission" date="2014-12" db="EMBL/GenBank/DDBJ databases">
        <title>Insight into the proteome of Arion vulgaris.</title>
        <authorList>
            <person name="Aradska J."/>
            <person name="Bulat T."/>
            <person name="Smidak R."/>
            <person name="Sarate P."/>
            <person name="Gangsoo J."/>
            <person name="Sialana F."/>
            <person name="Bilban M."/>
            <person name="Lubec G."/>
        </authorList>
    </citation>
    <scope>NUCLEOTIDE SEQUENCE</scope>
    <source>
        <tissue evidence="2">Skin</tissue>
    </source>
</reference>
<evidence type="ECO:0000256" key="1">
    <source>
        <dbReference type="SAM" id="MobiDB-lite"/>
    </source>
</evidence>
<accession>A0A0B7B7S9</accession>
<sequence>GILKKTKSEDMSGVEYNEDIKGILKHTESDEEEYHMKPRSRSNSQPLGILKIENSSQPSEHSVEIRSILKAPSQENVHDLPVMKSALRRGSIESETTVTSSTVLKSALRTRNKNSMDADDNTNDATVTPELNNTSQDCDVNSNNS</sequence>
<feature type="non-terminal residue" evidence="2">
    <location>
        <position position="1"/>
    </location>
</feature>
<dbReference type="EMBL" id="HACG01042524">
    <property type="protein sequence ID" value="CEK89389.1"/>
    <property type="molecule type" value="Transcribed_RNA"/>
</dbReference>
<feature type="compositionally biased region" description="Polar residues" evidence="1">
    <location>
        <begin position="129"/>
        <end position="145"/>
    </location>
</feature>
<feature type="non-terminal residue" evidence="2">
    <location>
        <position position="145"/>
    </location>
</feature>
<protein>
    <submittedName>
        <fullName evidence="2">Uncharacterized protein</fullName>
    </submittedName>
</protein>
<name>A0A0B7B7S9_9EUPU</name>
<feature type="region of interest" description="Disordered" evidence="1">
    <location>
        <begin position="26"/>
        <end position="48"/>
    </location>
</feature>